<gene>
    <name evidence="1" type="ORF">COX36_00670</name>
</gene>
<name>A0A2G9YXG6_9BACT</name>
<sequence>METLCIQLRLTEKEMLAVRNLSLLDVPAELMGVLSQFREVVTQLHGYFSAYNDACDEATPEKLIAELSKIDANEDSWMRRKLAHALLMKTVGCSIEELQTLADSAQGTARIEINRIINTRKFFVLVAGQEVIET</sequence>
<dbReference type="AlphaFoldDB" id="A0A2G9YXG6"/>
<reference evidence="1 2" key="1">
    <citation type="submission" date="2017-09" db="EMBL/GenBank/DDBJ databases">
        <title>Depth-based differentiation of microbial function through sediment-hosted aquifers and enrichment of novel symbionts in the deep terrestrial subsurface.</title>
        <authorList>
            <person name="Probst A.J."/>
            <person name="Ladd B."/>
            <person name="Jarett J.K."/>
            <person name="Geller-Mcgrath D.E."/>
            <person name="Sieber C.M."/>
            <person name="Emerson J.B."/>
            <person name="Anantharaman K."/>
            <person name="Thomas B.C."/>
            <person name="Malmstrom R."/>
            <person name="Stieglmeier M."/>
            <person name="Klingl A."/>
            <person name="Woyke T."/>
            <person name="Ryan C.M."/>
            <person name="Banfield J.F."/>
        </authorList>
    </citation>
    <scope>NUCLEOTIDE SEQUENCE [LARGE SCALE GENOMIC DNA]</scope>
    <source>
        <strain evidence="1">CG23_combo_of_CG06-09_8_20_14_all_38_19</strain>
    </source>
</reference>
<dbReference type="EMBL" id="PCRP01000011">
    <property type="protein sequence ID" value="PIP23917.1"/>
    <property type="molecule type" value="Genomic_DNA"/>
</dbReference>
<evidence type="ECO:0000313" key="1">
    <source>
        <dbReference type="EMBL" id="PIP23917.1"/>
    </source>
</evidence>
<accession>A0A2G9YXG6</accession>
<evidence type="ECO:0000313" key="2">
    <source>
        <dbReference type="Proteomes" id="UP000230273"/>
    </source>
</evidence>
<dbReference type="Proteomes" id="UP000230273">
    <property type="component" value="Unassembled WGS sequence"/>
</dbReference>
<organism evidence="1 2">
    <name type="scientific">Candidatus Nealsonbacteria bacterium CG23_combo_of_CG06-09_8_20_14_all_38_19</name>
    <dbReference type="NCBI Taxonomy" id="1974721"/>
    <lineage>
        <taxon>Bacteria</taxon>
        <taxon>Candidatus Nealsoniibacteriota</taxon>
    </lineage>
</organism>
<protein>
    <submittedName>
        <fullName evidence="1">Uncharacterized protein</fullName>
    </submittedName>
</protein>
<proteinExistence type="predicted"/>
<comment type="caution">
    <text evidence="1">The sequence shown here is derived from an EMBL/GenBank/DDBJ whole genome shotgun (WGS) entry which is preliminary data.</text>
</comment>